<dbReference type="Proteomes" id="UP000244496">
    <property type="component" value="Chromosome"/>
</dbReference>
<dbReference type="EMBL" id="CP028918">
    <property type="protein sequence ID" value="AWB48936.1"/>
    <property type="molecule type" value="Genomic_DNA"/>
</dbReference>
<dbReference type="InterPro" id="IPR018964">
    <property type="entry name" value="Phage_phiJL001_Gp84_C"/>
</dbReference>
<protein>
    <recommendedName>
        <fullName evidence="1">Bacteriophage phiJL001 Gp84 C-terminal domain-containing protein</fullName>
    </recommendedName>
</protein>
<sequence length="283" mass="30343">MSLESHMSGGITTTCLAWAVERVDGLMLGFTDHDRDLDFDGMTFRAGTGMTARSLQQSTGLSVDNSEAVGAFSDDAIREGDLRVGRFDGAKVRCWLVNWADPAERMLQFSGSIGEVSHGPDGFRAELRGLAEALNRPQGRVIQSTCDATLGDARCRFDLSQAGYGGSFEVASVRDGQVLTLGGTGGFEAGWFERGLLVFEDGAAAGLRGWVKADRITGGGRTVELWQEPGVAVAAGDRVRVVAGCDKRGETCRMKFDNFLNFRGFPDVPSEDWLTASPLRSAG</sequence>
<proteinExistence type="predicted"/>
<dbReference type="Pfam" id="PF09356">
    <property type="entry name" value="Phage_BR0599"/>
    <property type="match status" value="1"/>
</dbReference>
<dbReference type="NCBIfam" id="TIGR02218">
    <property type="entry name" value="phg_TIGR02218"/>
    <property type="match status" value="1"/>
</dbReference>
<dbReference type="Pfam" id="PF09931">
    <property type="entry name" value="Phage_phiJL001_Gp84_N"/>
    <property type="match status" value="1"/>
</dbReference>
<gene>
    <name evidence="2" type="ORF">HYN69_10890</name>
</gene>
<evidence type="ECO:0000313" key="3">
    <source>
        <dbReference type="Proteomes" id="UP000244496"/>
    </source>
</evidence>
<feature type="domain" description="Bacteriophage phiJL001 Gp84 C-terminal" evidence="1">
    <location>
        <begin position="190"/>
        <end position="272"/>
    </location>
</feature>
<accession>A0A2S0UMA7</accession>
<dbReference type="InterPro" id="IPR011928">
    <property type="entry name" value="Phage_phiJL001_Gp84"/>
</dbReference>
<evidence type="ECO:0000259" key="1">
    <source>
        <dbReference type="Pfam" id="PF09356"/>
    </source>
</evidence>
<keyword evidence="3" id="KW-1185">Reference proteome</keyword>
<dbReference type="OrthoDB" id="1633386at2"/>
<name>A0A2S0UMA7_9RHOB</name>
<evidence type="ECO:0000313" key="2">
    <source>
        <dbReference type="EMBL" id="AWB48936.1"/>
    </source>
</evidence>
<reference evidence="2 3" key="1">
    <citation type="submission" date="2018-04" db="EMBL/GenBank/DDBJ databases">
        <title>Genome sequencing of Gemmobacter.</title>
        <authorList>
            <person name="Yi H."/>
            <person name="Baek M.-G."/>
        </authorList>
    </citation>
    <scope>NUCLEOTIDE SEQUENCE [LARGE SCALE GENOMIC DNA]</scope>
    <source>
        <strain evidence="2 3">HYN0069</strain>
    </source>
</reference>
<dbReference type="RefSeq" id="WP_108435755.1">
    <property type="nucleotide sequence ID" value="NZ_CP028918.1"/>
</dbReference>
<organism evidence="2 3">
    <name type="scientific">Paragemmobacter aquarius</name>
    <dbReference type="NCBI Taxonomy" id="2169400"/>
    <lineage>
        <taxon>Bacteria</taxon>
        <taxon>Pseudomonadati</taxon>
        <taxon>Pseudomonadota</taxon>
        <taxon>Alphaproteobacteria</taxon>
        <taxon>Rhodobacterales</taxon>
        <taxon>Paracoccaceae</taxon>
        <taxon>Paragemmobacter</taxon>
    </lineage>
</organism>
<dbReference type="AlphaFoldDB" id="A0A2S0UMA7"/>
<dbReference type="KEGG" id="geh:HYN69_10890"/>